<reference evidence="3 4" key="1">
    <citation type="journal article" date="2019" name="Sci. Rep.">
        <title>Comparative genomics of chytrid fungi reveal insights into the obligate biotrophic and pathogenic lifestyle of Synchytrium endobioticum.</title>
        <authorList>
            <person name="van de Vossenberg B.T.L.H."/>
            <person name="Warris S."/>
            <person name="Nguyen H.D.T."/>
            <person name="van Gent-Pelzer M.P.E."/>
            <person name="Joly D.L."/>
            <person name="van de Geest H.C."/>
            <person name="Bonants P.J.M."/>
            <person name="Smith D.S."/>
            <person name="Levesque C.A."/>
            <person name="van der Lee T.A.J."/>
        </authorList>
    </citation>
    <scope>NUCLEOTIDE SEQUENCE [LARGE SCALE GENOMIC DNA]</scope>
    <source>
        <strain evidence="1 4">LEV6574</strain>
        <strain evidence="2 3">MB42</strain>
    </source>
</reference>
<dbReference type="VEuPathDB" id="FungiDB:SeMB42_g03404"/>
<dbReference type="Proteomes" id="UP000320475">
    <property type="component" value="Unassembled WGS sequence"/>
</dbReference>
<name>A0A507D6V8_9FUNG</name>
<dbReference type="Proteomes" id="UP000317494">
    <property type="component" value="Unassembled WGS sequence"/>
</dbReference>
<keyword evidence="3" id="KW-1185">Reference proteome</keyword>
<evidence type="ECO:0000313" key="4">
    <source>
        <dbReference type="Proteomes" id="UP000320475"/>
    </source>
</evidence>
<proteinExistence type="predicted"/>
<evidence type="ECO:0000313" key="3">
    <source>
        <dbReference type="Proteomes" id="UP000317494"/>
    </source>
</evidence>
<dbReference type="OrthoDB" id="10258062at2759"/>
<dbReference type="AlphaFoldDB" id="A0A507D6V8"/>
<evidence type="ECO:0000313" key="1">
    <source>
        <dbReference type="EMBL" id="TPX42068.1"/>
    </source>
</evidence>
<gene>
    <name evidence="1" type="ORF">SeLEV6574_g05785</name>
    <name evidence="2" type="ORF">SeMB42_g03404</name>
</gene>
<accession>A0A507D6V8</accession>
<organism evidence="2 3">
    <name type="scientific">Synchytrium endobioticum</name>
    <dbReference type="NCBI Taxonomy" id="286115"/>
    <lineage>
        <taxon>Eukaryota</taxon>
        <taxon>Fungi</taxon>
        <taxon>Fungi incertae sedis</taxon>
        <taxon>Chytridiomycota</taxon>
        <taxon>Chytridiomycota incertae sedis</taxon>
        <taxon>Chytridiomycetes</taxon>
        <taxon>Synchytriales</taxon>
        <taxon>Synchytriaceae</taxon>
        <taxon>Synchytrium</taxon>
    </lineage>
</organism>
<comment type="caution">
    <text evidence="2">The sequence shown here is derived from an EMBL/GenBank/DDBJ whole genome shotgun (WGS) entry which is preliminary data.</text>
</comment>
<evidence type="ECO:0000313" key="2">
    <source>
        <dbReference type="EMBL" id="TPX47234.1"/>
    </source>
</evidence>
<protein>
    <submittedName>
        <fullName evidence="2">Uncharacterized protein</fullName>
    </submittedName>
</protein>
<dbReference type="EMBL" id="QEAN01000120">
    <property type="protein sequence ID" value="TPX47234.1"/>
    <property type="molecule type" value="Genomic_DNA"/>
</dbReference>
<sequence length="90" mass="10197">MFEFSWALRYLPDRTTENAGQLRRALLLAFNVIVHVLPTSIFLDEFRGSELQEMFEYIVSSVSQDAHPENVKIAQSTLVILKDALSPAVT</sequence>
<dbReference type="EMBL" id="QEAM01000288">
    <property type="protein sequence ID" value="TPX42068.1"/>
    <property type="molecule type" value="Genomic_DNA"/>
</dbReference>